<name>A0A9W7BVU4_9STRA</name>
<evidence type="ECO:0000256" key="1">
    <source>
        <dbReference type="SAM" id="MobiDB-lite"/>
    </source>
</evidence>
<proteinExistence type="predicted"/>
<dbReference type="AlphaFoldDB" id="A0A9W7BVU4"/>
<evidence type="ECO:0000256" key="2">
    <source>
        <dbReference type="SAM" id="SignalP"/>
    </source>
</evidence>
<sequence>MFRSVLLLILNVTSCASLTTPVTFPRSFLIPNDKLPALFIPAPPATAPYTFVELTSRSLLSPTRSLPLPPAPKAPSPDFGMYDNLPPSIFTPDKPKMLFFNELSKRKKTFQSALESVTGYRVVSAIVEPLSITGRSVALAGAVVIISEADSRCYFVETHLEEALQISCDESLPLYVESDFWETLPNTPRTTRPASSSTPEDFDVPVDLPNPATMGVEELELLSPNEKAFLLLNSPNIVSPSQLPRPRYLKTKAGRTQLAMALLPLLDSATRNSVAIKLALEDGDLVKAAELTANKSDKQFAMERRAEAKKNGELALFKVWDERVKLLLSLDGDGFLESKDEWYEINRLKNVRRLKEKENDSLDELLKGTSLDPNKDDD</sequence>
<evidence type="ECO:0000313" key="3">
    <source>
        <dbReference type="EMBL" id="GMH93310.1"/>
    </source>
</evidence>
<accession>A0A9W7BVU4</accession>
<dbReference type="Proteomes" id="UP001165160">
    <property type="component" value="Unassembled WGS sequence"/>
</dbReference>
<feature type="signal peptide" evidence="2">
    <location>
        <begin position="1"/>
        <end position="17"/>
    </location>
</feature>
<feature type="compositionally biased region" description="Low complexity" evidence="1">
    <location>
        <begin position="186"/>
        <end position="199"/>
    </location>
</feature>
<dbReference type="EMBL" id="BRXX01000137">
    <property type="protein sequence ID" value="GMH93310.1"/>
    <property type="molecule type" value="Genomic_DNA"/>
</dbReference>
<evidence type="ECO:0000313" key="4">
    <source>
        <dbReference type="Proteomes" id="UP001165160"/>
    </source>
</evidence>
<reference evidence="4" key="1">
    <citation type="journal article" date="2023" name="Commun. Biol.">
        <title>Genome analysis of Parmales, the sister group of diatoms, reveals the evolutionary specialization of diatoms from phago-mixotrophs to photoautotrophs.</title>
        <authorList>
            <person name="Ban H."/>
            <person name="Sato S."/>
            <person name="Yoshikawa S."/>
            <person name="Yamada K."/>
            <person name="Nakamura Y."/>
            <person name="Ichinomiya M."/>
            <person name="Sato N."/>
            <person name="Blanc-Mathieu R."/>
            <person name="Endo H."/>
            <person name="Kuwata A."/>
            <person name="Ogata H."/>
        </authorList>
    </citation>
    <scope>NUCLEOTIDE SEQUENCE [LARGE SCALE GENOMIC DNA]</scope>
    <source>
        <strain evidence="4">NIES 3699</strain>
    </source>
</reference>
<keyword evidence="2" id="KW-0732">Signal</keyword>
<feature type="region of interest" description="Disordered" evidence="1">
    <location>
        <begin position="186"/>
        <end position="206"/>
    </location>
</feature>
<keyword evidence="4" id="KW-1185">Reference proteome</keyword>
<protein>
    <submittedName>
        <fullName evidence="3">Uncharacterized protein</fullName>
    </submittedName>
</protein>
<comment type="caution">
    <text evidence="3">The sequence shown here is derived from an EMBL/GenBank/DDBJ whole genome shotgun (WGS) entry which is preliminary data.</text>
</comment>
<organism evidence="3 4">
    <name type="scientific">Triparma verrucosa</name>
    <dbReference type="NCBI Taxonomy" id="1606542"/>
    <lineage>
        <taxon>Eukaryota</taxon>
        <taxon>Sar</taxon>
        <taxon>Stramenopiles</taxon>
        <taxon>Ochrophyta</taxon>
        <taxon>Bolidophyceae</taxon>
        <taxon>Parmales</taxon>
        <taxon>Triparmaceae</taxon>
        <taxon>Triparma</taxon>
    </lineage>
</organism>
<feature type="chain" id="PRO_5040826546" evidence="2">
    <location>
        <begin position="18"/>
        <end position="378"/>
    </location>
</feature>
<gene>
    <name evidence="3" type="ORF">TrVE_jg10774</name>
</gene>